<feature type="transmembrane region" description="Helical" evidence="1">
    <location>
        <begin position="98"/>
        <end position="117"/>
    </location>
</feature>
<keyword evidence="1" id="KW-0472">Membrane</keyword>
<dbReference type="RefSeq" id="WP_064304708.1">
    <property type="nucleotide sequence ID" value="NZ_LUCV01000049.1"/>
</dbReference>
<keyword evidence="1" id="KW-0812">Transmembrane</keyword>
<accession>A0A177SDC3</accession>
<evidence type="ECO:0008006" key="4">
    <source>
        <dbReference type="Google" id="ProtNLM"/>
    </source>
</evidence>
<evidence type="ECO:0000313" key="2">
    <source>
        <dbReference type="EMBL" id="OAI84931.1"/>
    </source>
</evidence>
<organism evidence="2 3">
    <name type="scientific">Pseudomonas putida</name>
    <name type="common">Arthrobacter siderocapsulatus</name>
    <dbReference type="NCBI Taxonomy" id="303"/>
    <lineage>
        <taxon>Bacteria</taxon>
        <taxon>Pseudomonadati</taxon>
        <taxon>Pseudomonadota</taxon>
        <taxon>Gammaproteobacteria</taxon>
        <taxon>Pseudomonadales</taxon>
        <taxon>Pseudomonadaceae</taxon>
        <taxon>Pseudomonas</taxon>
    </lineage>
</organism>
<gene>
    <name evidence="2" type="ORF">AYO28_03360</name>
</gene>
<evidence type="ECO:0000313" key="3">
    <source>
        <dbReference type="Proteomes" id="UP000077752"/>
    </source>
</evidence>
<dbReference type="EMBL" id="LUCV01000049">
    <property type="protein sequence ID" value="OAI84931.1"/>
    <property type="molecule type" value="Genomic_DNA"/>
</dbReference>
<sequence length="124" mass="14259">MRYPRLKLAAFVVLCLLPVGGALKVGLAGQFWLPALAYLLASLVCAGLYWHDKRQALAQGQRIPEKVLHLLEFLGGWPGALVGQQAWRHKTRKLSYQLVFWMIVLIHQAIWVDWLFLGQWKHIF</sequence>
<dbReference type="InterPro" id="IPR010718">
    <property type="entry name" value="DUF1294"/>
</dbReference>
<name>A0A177SDC3_PSEPU</name>
<protein>
    <recommendedName>
        <fullName evidence="4">DUF1294 domain-containing protein</fullName>
    </recommendedName>
</protein>
<feature type="transmembrane region" description="Helical" evidence="1">
    <location>
        <begin position="31"/>
        <end position="50"/>
    </location>
</feature>
<evidence type="ECO:0000256" key="1">
    <source>
        <dbReference type="SAM" id="Phobius"/>
    </source>
</evidence>
<dbReference type="Pfam" id="PF06961">
    <property type="entry name" value="DUF1294"/>
    <property type="match status" value="1"/>
</dbReference>
<proteinExistence type="predicted"/>
<dbReference type="Proteomes" id="UP000077752">
    <property type="component" value="Unassembled WGS sequence"/>
</dbReference>
<comment type="caution">
    <text evidence="2">The sequence shown here is derived from an EMBL/GenBank/DDBJ whole genome shotgun (WGS) entry which is preliminary data.</text>
</comment>
<keyword evidence="1" id="KW-1133">Transmembrane helix</keyword>
<dbReference type="AlphaFoldDB" id="A0A177SDC3"/>
<reference evidence="2 3" key="1">
    <citation type="submission" date="2016-03" db="EMBL/GenBank/DDBJ databases">
        <title>Draft Genome Assembly of Pseudomonas putida strain CBF10-2.</title>
        <authorList>
            <person name="Iyer R.S."/>
            <person name="Damania A."/>
        </authorList>
    </citation>
    <scope>NUCLEOTIDE SEQUENCE [LARGE SCALE GENOMIC DNA]</scope>
    <source>
        <strain evidence="2 3">CBF10-2</strain>
    </source>
</reference>